<feature type="region of interest" description="Disordered" evidence="1">
    <location>
        <begin position="93"/>
        <end position="140"/>
    </location>
</feature>
<accession>A0AAD8DJK6</accession>
<feature type="compositionally biased region" description="Pro residues" evidence="1">
    <location>
        <begin position="180"/>
        <end position="190"/>
    </location>
</feature>
<feature type="compositionally biased region" description="Pro residues" evidence="1">
    <location>
        <begin position="258"/>
        <end position="267"/>
    </location>
</feature>
<sequence>MSPGAQSPDDVAYITTSMNAKYAAKKMLRALDLLPEWLAKWRLSVNRTCTVCCGGRPAVRAQTVPRVHQHSSSGVPLNDMQATEHLSLPLYRCEQPGARSPSNRGDAGHCDEEKRRPPAPSPTRPALGQTSSLPNMGLATTVAPAGTKDFASAQNVGRSKIFNKDQLTMKRQPHTSAAQPPSPSSHPTPSPGTRMTAETTFAQIVTSAAPGSPRYVTSVAPAQPRSNRADSGTISTFVPRAAAARHTAPPSTRTTTERPPPAAPQPPHHLSQGSGGLTFFRNGESRKRVPLKGRATVS</sequence>
<evidence type="ECO:0000313" key="2">
    <source>
        <dbReference type="EMBL" id="KAJ8703718.1"/>
    </source>
</evidence>
<evidence type="ECO:0000256" key="1">
    <source>
        <dbReference type="SAM" id="MobiDB-lite"/>
    </source>
</evidence>
<gene>
    <name evidence="2" type="ORF">PYW07_013012</name>
</gene>
<comment type="caution">
    <text evidence="2">The sequence shown here is derived from an EMBL/GenBank/DDBJ whole genome shotgun (WGS) entry which is preliminary data.</text>
</comment>
<name>A0AAD8DJK6_MYTSE</name>
<organism evidence="2 3">
    <name type="scientific">Mythimna separata</name>
    <name type="common">Oriental armyworm</name>
    <name type="synonym">Pseudaletia separata</name>
    <dbReference type="NCBI Taxonomy" id="271217"/>
    <lineage>
        <taxon>Eukaryota</taxon>
        <taxon>Metazoa</taxon>
        <taxon>Ecdysozoa</taxon>
        <taxon>Arthropoda</taxon>
        <taxon>Hexapoda</taxon>
        <taxon>Insecta</taxon>
        <taxon>Pterygota</taxon>
        <taxon>Neoptera</taxon>
        <taxon>Endopterygota</taxon>
        <taxon>Lepidoptera</taxon>
        <taxon>Glossata</taxon>
        <taxon>Ditrysia</taxon>
        <taxon>Noctuoidea</taxon>
        <taxon>Noctuidae</taxon>
        <taxon>Noctuinae</taxon>
        <taxon>Hadenini</taxon>
        <taxon>Mythimna</taxon>
    </lineage>
</organism>
<proteinExistence type="predicted"/>
<feature type="compositionally biased region" description="Polar residues" evidence="1">
    <location>
        <begin position="196"/>
        <end position="206"/>
    </location>
</feature>
<evidence type="ECO:0000313" key="3">
    <source>
        <dbReference type="Proteomes" id="UP001231518"/>
    </source>
</evidence>
<feature type="compositionally biased region" description="Basic and acidic residues" evidence="1">
    <location>
        <begin position="106"/>
        <end position="116"/>
    </location>
</feature>
<dbReference type="AlphaFoldDB" id="A0AAD8DJK6"/>
<keyword evidence="3" id="KW-1185">Reference proteome</keyword>
<protein>
    <submittedName>
        <fullName evidence="2">Uncharacterized protein</fullName>
    </submittedName>
</protein>
<feature type="region of interest" description="Disordered" evidence="1">
    <location>
        <begin position="169"/>
        <end position="298"/>
    </location>
</feature>
<dbReference type="Proteomes" id="UP001231518">
    <property type="component" value="Chromosome 31"/>
</dbReference>
<reference evidence="2" key="1">
    <citation type="submission" date="2023-03" db="EMBL/GenBank/DDBJ databases">
        <title>Chromosome-level genomes of two armyworms, Mythimna separata and Mythimna loreyi, provide insights into the biosynthesis and reception of sex pheromones.</title>
        <authorList>
            <person name="Zhao H."/>
        </authorList>
    </citation>
    <scope>NUCLEOTIDE SEQUENCE</scope>
    <source>
        <strain evidence="2">BeijingLab</strain>
        <tissue evidence="2">Pupa</tissue>
    </source>
</reference>
<feature type="compositionally biased region" description="Polar residues" evidence="1">
    <location>
        <begin position="224"/>
        <end position="236"/>
    </location>
</feature>
<dbReference type="EMBL" id="JARGEI010000032">
    <property type="protein sequence ID" value="KAJ8703718.1"/>
    <property type="molecule type" value="Genomic_DNA"/>
</dbReference>
<feature type="compositionally biased region" description="Low complexity" evidence="1">
    <location>
        <begin position="239"/>
        <end position="254"/>
    </location>
</feature>